<dbReference type="Pfam" id="PF13426">
    <property type="entry name" value="PAS_9"/>
    <property type="match status" value="1"/>
</dbReference>
<feature type="domain" description="EAL" evidence="3">
    <location>
        <begin position="413"/>
        <end position="667"/>
    </location>
</feature>
<evidence type="ECO:0000313" key="6">
    <source>
        <dbReference type="Proteomes" id="UP000197424"/>
    </source>
</evidence>
<dbReference type="Pfam" id="PF00563">
    <property type="entry name" value="EAL"/>
    <property type="match status" value="1"/>
</dbReference>
<dbReference type="SUPFAM" id="SSF55073">
    <property type="entry name" value="Nucleotide cyclase"/>
    <property type="match status" value="1"/>
</dbReference>
<dbReference type="InterPro" id="IPR035965">
    <property type="entry name" value="PAS-like_dom_sf"/>
</dbReference>
<dbReference type="NCBIfam" id="TIGR00254">
    <property type="entry name" value="GGDEF"/>
    <property type="match status" value="1"/>
</dbReference>
<dbReference type="InterPro" id="IPR000700">
    <property type="entry name" value="PAS-assoc_C"/>
</dbReference>
<dbReference type="InterPro" id="IPR043128">
    <property type="entry name" value="Rev_trsase/Diguanyl_cyclase"/>
</dbReference>
<dbReference type="Proteomes" id="UP000197424">
    <property type="component" value="Chromosome"/>
</dbReference>
<dbReference type="CDD" id="cd01949">
    <property type="entry name" value="GGDEF"/>
    <property type="match status" value="1"/>
</dbReference>
<dbReference type="InterPro" id="IPR035919">
    <property type="entry name" value="EAL_sf"/>
</dbReference>
<evidence type="ECO:0000259" key="4">
    <source>
        <dbReference type="PROSITE" id="PS50887"/>
    </source>
</evidence>
<evidence type="ECO:0000313" key="5">
    <source>
        <dbReference type="EMBL" id="ASJ24442.1"/>
    </source>
</evidence>
<accession>A0A248LIG7</accession>
<proteinExistence type="predicted"/>
<dbReference type="SUPFAM" id="SSF141868">
    <property type="entry name" value="EAL domain-like"/>
    <property type="match status" value="1"/>
</dbReference>
<dbReference type="Gene3D" id="3.20.20.450">
    <property type="entry name" value="EAL domain"/>
    <property type="match status" value="1"/>
</dbReference>
<dbReference type="InterPro" id="IPR000014">
    <property type="entry name" value="PAS"/>
</dbReference>
<dbReference type="PROSITE" id="PS50113">
    <property type="entry name" value="PAC"/>
    <property type="match status" value="1"/>
</dbReference>
<evidence type="ECO:0000259" key="2">
    <source>
        <dbReference type="PROSITE" id="PS50113"/>
    </source>
</evidence>
<dbReference type="OrthoDB" id="9813903at2"/>
<dbReference type="RefSeq" id="WP_088860738.1">
    <property type="nucleotide sequence ID" value="NZ_CP022115.1"/>
</dbReference>
<dbReference type="Gene3D" id="3.30.450.20">
    <property type="entry name" value="PAS domain"/>
    <property type="match status" value="1"/>
</dbReference>
<reference evidence="6" key="1">
    <citation type="submission" date="2017-06" db="EMBL/GenBank/DDBJ databases">
        <title>Whole genome sequence of Laribacter hongkongensis LHGZ1.</title>
        <authorList>
            <person name="Chen D."/>
            <person name="Wu H."/>
            <person name="Chen J."/>
        </authorList>
    </citation>
    <scope>NUCLEOTIDE SEQUENCE [LARGE SCALE GENOMIC DNA]</scope>
    <source>
        <strain evidence="6">LHGZ1</strain>
    </source>
</reference>
<dbReference type="PANTHER" id="PTHR44757">
    <property type="entry name" value="DIGUANYLATE CYCLASE DGCP"/>
    <property type="match status" value="1"/>
</dbReference>
<dbReference type="CDD" id="cd00130">
    <property type="entry name" value="PAS"/>
    <property type="match status" value="1"/>
</dbReference>
<dbReference type="SUPFAM" id="SSF55785">
    <property type="entry name" value="PYP-like sensor domain (PAS domain)"/>
    <property type="match status" value="1"/>
</dbReference>
<dbReference type="EMBL" id="CP022115">
    <property type="protein sequence ID" value="ASJ24442.1"/>
    <property type="molecule type" value="Genomic_DNA"/>
</dbReference>
<dbReference type="InterPro" id="IPR052155">
    <property type="entry name" value="Biofilm_reg_signaling"/>
</dbReference>
<dbReference type="AlphaFoldDB" id="A0A248LIG7"/>
<dbReference type="InterPro" id="IPR001633">
    <property type="entry name" value="EAL_dom"/>
</dbReference>
<protein>
    <submittedName>
        <fullName evidence="5">Diguanylate cyclase</fullName>
    </submittedName>
</protein>
<feature type="domain" description="PAC" evidence="2">
    <location>
        <begin position="187"/>
        <end position="239"/>
    </location>
</feature>
<dbReference type="SMART" id="SM00091">
    <property type="entry name" value="PAS"/>
    <property type="match status" value="1"/>
</dbReference>
<dbReference type="SMART" id="SM00052">
    <property type="entry name" value="EAL"/>
    <property type="match status" value="1"/>
</dbReference>
<organism evidence="5 6">
    <name type="scientific">Laribacter hongkongensis</name>
    <dbReference type="NCBI Taxonomy" id="168471"/>
    <lineage>
        <taxon>Bacteria</taxon>
        <taxon>Pseudomonadati</taxon>
        <taxon>Pseudomonadota</taxon>
        <taxon>Betaproteobacteria</taxon>
        <taxon>Neisseriales</taxon>
        <taxon>Aquaspirillaceae</taxon>
        <taxon>Laribacter</taxon>
    </lineage>
</organism>
<name>A0A248LIG7_9NEIS</name>
<feature type="domain" description="PAS" evidence="1">
    <location>
        <begin position="114"/>
        <end position="160"/>
    </location>
</feature>
<dbReference type="PROSITE" id="PS50887">
    <property type="entry name" value="GGDEF"/>
    <property type="match status" value="1"/>
</dbReference>
<evidence type="ECO:0000259" key="3">
    <source>
        <dbReference type="PROSITE" id="PS50883"/>
    </source>
</evidence>
<dbReference type="PROSITE" id="PS50112">
    <property type="entry name" value="PAS"/>
    <property type="match status" value="1"/>
</dbReference>
<gene>
    <name evidence="5" type="ORF">LHGZ1_1611</name>
</gene>
<dbReference type="NCBIfam" id="TIGR00229">
    <property type="entry name" value="sensory_box"/>
    <property type="match status" value="1"/>
</dbReference>
<dbReference type="CDD" id="cd01948">
    <property type="entry name" value="EAL"/>
    <property type="match status" value="1"/>
</dbReference>
<dbReference type="InterPro" id="IPR029787">
    <property type="entry name" value="Nucleotide_cyclase"/>
</dbReference>
<dbReference type="Gene3D" id="3.30.70.270">
    <property type="match status" value="1"/>
</dbReference>
<dbReference type="SMART" id="SM00267">
    <property type="entry name" value="GGDEF"/>
    <property type="match status" value="1"/>
</dbReference>
<sequence length="677" mass="74816">MSKPVSPHVSITAAALHVWVDAGSLQIAACHGDCSGVLPLPPGDSMPLAQCWPELLALVNGMQPGDVRECMVECQQRLPLPHTLAVRAFRCSGAGQQIAIECRIAADEQVSCRQLSAFHAIFDQMRDGAMLTDARGRILDVNPAFCRVTGYSREEAIGHTPRLLQSGRQSPAFYDTLWQQLADEGVWQGELWNRRKSGEAYLERLTIRAVKDAGGRISHYIAVFYDLEELRNMEARFVRMTRYDNLTGLSSRQQFIDSLPQVLLQAGQQQQPLLLAHLDLDRFSDINQEHGALAGDQVLVELSARLKSGLTENDRLARLSGDDFVMMLSGGTPEGLTARLETLHASIEGHYWSIGHGRELRASVGGVIWLPQSDANPDGMMRQAFSAMLVAKQEGGACVRIFDHTEDSETRARHALLEDLRRGLFAGELVLYYQPKVDLRHATVIGAEALIRWQHPERGLLSPMVFMPLAENSDLIIKIGRWVLERALMQLSLWNAEGLDLVVSINLSARELHDPQLVNDLKNALERYPLVRPGQLEFEILESAAIANMERTMALINDCRELGVRFALDDFGTGYSSLAYLKSLNVDTVKIDQLFVRDLPLNTLDQTIVRGIVTMVDGFGRSLIAEGAESAEHMTLLQSLGCHLVQGYGIARPMPADDIVAWVNSASQCVAESSGAT</sequence>
<feature type="domain" description="GGDEF" evidence="4">
    <location>
        <begin position="271"/>
        <end position="404"/>
    </location>
</feature>
<dbReference type="PROSITE" id="PS50883">
    <property type="entry name" value="EAL"/>
    <property type="match status" value="1"/>
</dbReference>
<dbReference type="Pfam" id="PF00990">
    <property type="entry name" value="GGDEF"/>
    <property type="match status" value="1"/>
</dbReference>
<dbReference type="InterPro" id="IPR000160">
    <property type="entry name" value="GGDEF_dom"/>
</dbReference>
<dbReference type="PANTHER" id="PTHR44757:SF2">
    <property type="entry name" value="BIOFILM ARCHITECTURE MAINTENANCE PROTEIN MBAA"/>
    <property type="match status" value="1"/>
</dbReference>
<evidence type="ECO:0000259" key="1">
    <source>
        <dbReference type="PROSITE" id="PS50112"/>
    </source>
</evidence>